<sequence length="216" mass="23273">MAAADATGKPHKAVTEGSDPPGSPALRASDADRDRVVELLRAAVADGRLDPVEFDERLDAALATRTIDALTPLITDLIAVAGGDGALALPFAETPAEPAAELLTINERHGSVRRDGRWTLPYRLALRTAWCDVLLDMTSAVRSAPELVIELRVRGGNVELVLAPGMVVDANELSVRHSMVAISRDAGDNTPETLRVRLVGRMRHGRLDARWQAPRR</sequence>
<name>A0A7X0C2L6_9ACTN</name>
<dbReference type="PANTHER" id="PTHR40763">
    <property type="entry name" value="MEMBRANE PROTEIN-RELATED"/>
    <property type="match status" value="1"/>
</dbReference>
<dbReference type="PANTHER" id="PTHR40763:SF5">
    <property type="entry name" value="MEMBRANE PROTEIN"/>
    <property type="match status" value="1"/>
</dbReference>
<gene>
    <name evidence="3" type="ORF">FHU36_003563</name>
</gene>
<proteinExistence type="predicted"/>
<accession>A0A7X0C2L6</accession>
<keyword evidence="4" id="KW-1185">Reference proteome</keyword>
<evidence type="ECO:0000256" key="1">
    <source>
        <dbReference type="SAM" id="MobiDB-lite"/>
    </source>
</evidence>
<evidence type="ECO:0000259" key="2">
    <source>
        <dbReference type="Pfam" id="PF08044"/>
    </source>
</evidence>
<dbReference type="Proteomes" id="UP000583800">
    <property type="component" value="Unassembled WGS sequence"/>
</dbReference>
<organism evidence="3 4">
    <name type="scientific">Nonomuraea muscovyensis</name>
    <dbReference type="NCBI Taxonomy" id="1124761"/>
    <lineage>
        <taxon>Bacteria</taxon>
        <taxon>Bacillati</taxon>
        <taxon>Actinomycetota</taxon>
        <taxon>Actinomycetes</taxon>
        <taxon>Streptosporangiales</taxon>
        <taxon>Streptosporangiaceae</taxon>
        <taxon>Nonomuraea</taxon>
    </lineage>
</organism>
<feature type="region of interest" description="Disordered" evidence="1">
    <location>
        <begin position="1"/>
        <end position="30"/>
    </location>
</feature>
<dbReference type="EMBL" id="JACHJB010000002">
    <property type="protein sequence ID" value="MBB6347018.1"/>
    <property type="molecule type" value="Genomic_DNA"/>
</dbReference>
<protein>
    <recommendedName>
        <fullName evidence="2">DUF1707 domain-containing protein</fullName>
    </recommendedName>
</protein>
<evidence type="ECO:0000313" key="4">
    <source>
        <dbReference type="Proteomes" id="UP000583800"/>
    </source>
</evidence>
<dbReference type="InterPro" id="IPR012551">
    <property type="entry name" value="DUF1707_SHOCT-like"/>
</dbReference>
<comment type="caution">
    <text evidence="3">The sequence shown here is derived from an EMBL/GenBank/DDBJ whole genome shotgun (WGS) entry which is preliminary data.</text>
</comment>
<dbReference type="Pfam" id="PF08044">
    <property type="entry name" value="DUF1707"/>
    <property type="match status" value="1"/>
</dbReference>
<reference evidence="3 4" key="1">
    <citation type="submission" date="2020-08" db="EMBL/GenBank/DDBJ databases">
        <title>Sequencing the genomes of 1000 actinobacteria strains.</title>
        <authorList>
            <person name="Klenk H.-P."/>
        </authorList>
    </citation>
    <scope>NUCLEOTIDE SEQUENCE [LARGE SCALE GENOMIC DNA]</scope>
    <source>
        <strain evidence="3 4">DSM 45913</strain>
    </source>
</reference>
<dbReference type="AlphaFoldDB" id="A0A7X0C2L6"/>
<evidence type="ECO:0000313" key="3">
    <source>
        <dbReference type="EMBL" id="MBB6347018.1"/>
    </source>
</evidence>
<feature type="domain" description="DUF1707" evidence="2">
    <location>
        <begin position="26"/>
        <end position="77"/>
    </location>
</feature>
<dbReference type="RefSeq" id="WP_185085041.1">
    <property type="nucleotide sequence ID" value="NZ_JACHJB010000002.1"/>
</dbReference>